<dbReference type="AlphaFoldDB" id="A0A5J4NZF5"/>
<dbReference type="Proteomes" id="UP000324629">
    <property type="component" value="Unassembled WGS sequence"/>
</dbReference>
<dbReference type="SUPFAM" id="SSF56672">
    <property type="entry name" value="DNA/RNA polymerases"/>
    <property type="match status" value="1"/>
</dbReference>
<dbReference type="Gene3D" id="3.10.10.10">
    <property type="entry name" value="HIV Type 1 Reverse Transcriptase, subunit A, domain 1"/>
    <property type="match status" value="1"/>
</dbReference>
<evidence type="ECO:0000313" key="2">
    <source>
        <dbReference type="EMBL" id="KAA3680914.1"/>
    </source>
</evidence>
<keyword evidence="3" id="KW-1185">Reference proteome</keyword>
<organism evidence="2 3">
    <name type="scientific">Paragonimus westermani</name>
    <dbReference type="NCBI Taxonomy" id="34504"/>
    <lineage>
        <taxon>Eukaryota</taxon>
        <taxon>Metazoa</taxon>
        <taxon>Spiralia</taxon>
        <taxon>Lophotrochozoa</taxon>
        <taxon>Platyhelminthes</taxon>
        <taxon>Trematoda</taxon>
        <taxon>Digenea</taxon>
        <taxon>Plagiorchiida</taxon>
        <taxon>Troglotremata</taxon>
        <taxon>Troglotrematidae</taxon>
        <taxon>Paragonimus</taxon>
    </lineage>
</organism>
<proteinExistence type="predicted"/>
<dbReference type="InterPro" id="IPR050951">
    <property type="entry name" value="Retrovirus_Pol_polyprotein"/>
</dbReference>
<gene>
    <name evidence="2" type="ORF">DEA37_0013475</name>
</gene>
<dbReference type="PANTHER" id="PTHR37984">
    <property type="entry name" value="PROTEIN CBG26694"/>
    <property type="match status" value="1"/>
</dbReference>
<dbReference type="Gene3D" id="3.30.70.270">
    <property type="match status" value="1"/>
</dbReference>
<dbReference type="PANTHER" id="PTHR37984:SF5">
    <property type="entry name" value="PROTEIN NYNRIN-LIKE"/>
    <property type="match status" value="1"/>
</dbReference>
<comment type="caution">
    <text evidence="2">The sequence shown here is derived from an EMBL/GenBank/DDBJ whole genome shotgun (WGS) entry which is preliminary data.</text>
</comment>
<reference evidence="2 3" key="1">
    <citation type="journal article" date="2019" name="Gigascience">
        <title>Whole-genome sequence of the oriental lung fluke Paragonimus westermani.</title>
        <authorList>
            <person name="Oey H."/>
            <person name="Zakrzewski M."/>
            <person name="Narain K."/>
            <person name="Devi K.R."/>
            <person name="Agatsuma T."/>
            <person name="Nawaratna S."/>
            <person name="Gobert G.N."/>
            <person name="Jones M.K."/>
            <person name="Ragan M.A."/>
            <person name="McManus D.P."/>
            <person name="Krause L."/>
        </authorList>
    </citation>
    <scope>NUCLEOTIDE SEQUENCE [LARGE SCALE GENOMIC DNA]</scope>
    <source>
        <strain evidence="2 3">IND2009</strain>
    </source>
</reference>
<name>A0A5J4NZF5_9TREM</name>
<dbReference type="EMBL" id="QNGE01000323">
    <property type="protein sequence ID" value="KAA3680914.1"/>
    <property type="molecule type" value="Genomic_DNA"/>
</dbReference>
<sequence length="226" mass="25179">MMDRTAVGPTTHNARNAPGDTRGLIGRPPCKVLFDSFHFKGSCYLMNQMIIDLLGFDWIDVMNLLEIPISHRGNSGSIKAGPVVSRHTTSPYGVTGKFYCRYFAESWDCLECCVRTNTVSYLLPNARPLFQTKSTVTFTSLPLVEKELDHLQEACALKPVSQSSWAELVFVVKKLDGIVRICTDSSTGLNVPLDMHQYTHLMLDDLVAKMNGVSFFTKSDLMDVCS</sequence>
<accession>A0A5J4NZF5</accession>
<feature type="region of interest" description="Disordered" evidence="1">
    <location>
        <begin position="1"/>
        <end position="22"/>
    </location>
</feature>
<dbReference type="InterPro" id="IPR043502">
    <property type="entry name" value="DNA/RNA_pol_sf"/>
</dbReference>
<dbReference type="InterPro" id="IPR043128">
    <property type="entry name" value="Rev_trsase/Diguanyl_cyclase"/>
</dbReference>
<protein>
    <submittedName>
        <fullName evidence="2">Uncharacterized protein</fullName>
    </submittedName>
</protein>
<evidence type="ECO:0000256" key="1">
    <source>
        <dbReference type="SAM" id="MobiDB-lite"/>
    </source>
</evidence>
<evidence type="ECO:0000313" key="3">
    <source>
        <dbReference type="Proteomes" id="UP000324629"/>
    </source>
</evidence>